<evidence type="ECO:0000256" key="2">
    <source>
        <dbReference type="SAM" id="SignalP"/>
    </source>
</evidence>
<evidence type="ECO:0000256" key="1">
    <source>
        <dbReference type="SAM" id="MobiDB-lite"/>
    </source>
</evidence>
<proteinExistence type="predicted"/>
<protein>
    <submittedName>
        <fullName evidence="3">Uncharacterized protein</fullName>
    </submittedName>
</protein>
<evidence type="ECO:0000313" key="4">
    <source>
        <dbReference type="Proteomes" id="UP001592581"/>
    </source>
</evidence>
<evidence type="ECO:0000313" key="3">
    <source>
        <dbReference type="EMBL" id="MFC1439124.1"/>
    </source>
</evidence>
<feature type="chain" id="PRO_5045376571" evidence="2">
    <location>
        <begin position="23"/>
        <end position="370"/>
    </location>
</feature>
<feature type="region of interest" description="Disordered" evidence="1">
    <location>
        <begin position="25"/>
        <end position="60"/>
    </location>
</feature>
<dbReference type="RefSeq" id="WP_380564619.1">
    <property type="nucleotide sequence ID" value="NZ_JBEUKS010000004.1"/>
</dbReference>
<dbReference type="EMBL" id="JBEUKS010000004">
    <property type="protein sequence ID" value="MFC1439124.1"/>
    <property type="molecule type" value="Genomic_DNA"/>
</dbReference>
<sequence>MAFFLYIAGVWAVATTSWSAVAESAPPVSSTASSSPSASSSGPSSAGSSPTPSPSSTAPTVPAVWTLSTLRNYLVAETDAKDPGAALADLERITLKDPYVDGFCHPVAHEIGHAALAKYHGNFTRAVSFLNDVCGSGYLHGVVEEKLQQMPDPETAVTTLCSPDQSLSCIHGIGHGAMFVSHLDVAGAERMCDRFPESSQVVACSEGIFMQLFEPDEGDPTALAKLPADRLAGEPQYPCAEQPSIYRSACYFYAPIYFLQTHDYTAHPTAFVQSLTWCLAAPTSSAREDCSRGTGSRLMKYNIDRPVWTAAQCEQASSAWQRADCVSGMVSYWDVNYASRSAARDRLCPQLSGDAARLCRSAAPGSSSAD</sequence>
<dbReference type="Proteomes" id="UP001592581">
    <property type="component" value="Unassembled WGS sequence"/>
</dbReference>
<keyword evidence="4" id="KW-1185">Reference proteome</keyword>
<keyword evidence="2" id="KW-0732">Signal</keyword>
<name>A0ABV6XME1_9ACTN</name>
<reference evidence="3 4" key="1">
    <citation type="submission" date="2024-06" db="EMBL/GenBank/DDBJ databases">
        <authorList>
            <person name="Lee S.D."/>
        </authorList>
    </citation>
    <scope>NUCLEOTIDE SEQUENCE [LARGE SCALE GENOMIC DNA]</scope>
    <source>
        <strain evidence="3 4">N1-10</strain>
    </source>
</reference>
<feature type="signal peptide" evidence="2">
    <location>
        <begin position="1"/>
        <end position="22"/>
    </location>
</feature>
<organism evidence="3 4">
    <name type="scientific">Streptacidiphilus jeojiensis</name>
    <dbReference type="NCBI Taxonomy" id="3229225"/>
    <lineage>
        <taxon>Bacteria</taxon>
        <taxon>Bacillati</taxon>
        <taxon>Actinomycetota</taxon>
        <taxon>Actinomycetes</taxon>
        <taxon>Kitasatosporales</taxon>
        <taxon>Streptomycetaceae</taxon>
        <taxon>Streptacidiphilus</taxon>
    </lineage>
</organism>
<gene>
    <name evidence="3" type="ORF">ABUW04_12740</name>
</gene>
<comment type="caution">
    <text evidence="3">The sequence shown here is derived from an EMBL/GenBank/DDBJ whole genome shotgun (WGS) entry which is preliminary data.</text>
</comment>
<accession>A0ABV6XME1</accession>